<dbReference type="InterPro" id="IPR029063">
    <property type="entry name" value="SAM-dependent_MTases_sf"/>
</dbReference>
<evidence type="ECO:0000256" key="7">
    <source>
        <dbReference type="HAMAP-Rule" id="MF_00607"/>
    </source>
</evidence>
<comment type="catalytic activity">
    <reaction evidence="7">
        <text>adenosine(1518)/adenosine(1519) in 16S rRNA + 4 S-adenosyl-L-methionine = N(6)-dimethyladenosine(1518)/N(6)-dimethyladenosine(1519) in 16S rRNA + 4 S-adenosyl-L-homocysteine + 4 H(+)</text>
        <dbReference type="Rhea" id="RHEA:19609"/>
        <dbReference type="Rhea" id="RHEA-COMP:10232"/>
        <dbReference type="Rhea" id="RHEA-COMP:10233"/>
        <dbReference type="ChEBI" id="CHEBI:15378"/>
        <dbReference type="ChEBI" id="CHEBI:57856"/>
        <dbReference type="ChEBI" id="CHEBI:59789"/>
        <dbReference type="ChEBI" id="CHEBI:74411"/>
        <dbReference type="ChEBI" id="CHEBI:74493"/>
        <dbReference type="EC" id="2.1.1.182"/>
    </reaction>
</comment>
<dbReference type="PANTHER" id="PTHR11727:SF7">
    <property type="entry name" value="DIMETHYLADENOSINE TRANSFERASE-RELATED"/>
    <property type="match status" value="1"/>
</dbReference>
<feature type="binding site" evidence="7 8">
    <location>
        <position position="104"/>
    </location>
    <ligand>
        <name>S-adenosyl-L-methionine</name>
        <dbReference type="ChEBI" id="CHEBI:59789"/>
    </ligand>
</feature>
<dbReference type="FunFam" id="1.10.8.100:FF:000001">
    <property type="entry name" value="Ribosomal RNA small subunit methyltransferase A"/>
    <property type="match status" value="1"/>
</dbReference>
<name>A0A345P3F2_9GAMM</name>
<proteinExistence type="inferred from homology"/>
<dbReference type="GO" id="GO:0005829">
    <property type="term" value="C:cytosol"/>
    <property type="evidence" value="ECO:0007669"/>
    <property type="project" value="TreeGrafter"/>
</dbReference>
<dbReference type="CDD" id="cd02440">
    <property type="entry name" value="AdoMet_MTases"/>
    <property type="match status" value="1"/>
</dbReference>
<feature type="binding site" evidence="7 8">
    <location>
        <position position="79"/>
    </location>
    <ligand>
        <name>S-adenosyl-L-methionine</name>
        <dbReference type="ChEBI" id="CHEBI:59789"/>
    </ligand>
</feature>
<keyword evidence="3 7" id="KW-0489">Methyltransferase</keyword>
<comment type="similarity">
    <text evidence="7">Belongs to the class I-like SAM-binding methyltransferase superfamily. rRNA adenine N(6)-methyltransferase family. RsmA subfamily.</text>
</comment>
<dbReference type="PANTHER" id="PTHR11727">
    <property type="entry name" value="DIMETHYLADENOSINE TRANSFERASE"/>
    <property type="match status" value="1"/>
</dbReference>
<sequence length="299" mass="33171">MSETDAFDSDALLFAEPELKGHKARKRFGQNFLHDQRVIGRIVQAVAPRLGDNLIEIGPGMGALTAPLLAASEHLTVLELDRDLAATLPARMGHPQHLTIVEGDALRFDFANIIKLDQPLRVVGNLPYNISTPLLFHLIRYGALVKDMHFMLQKEVVDRIVAEPTSKDFGRLSVMIQYYCKPTFLFEVPPGAFNPPPKVTSAVFRLEPYAVKPIQARNEKILAALVSQVFNQRRKTLRNTLKGQVDEAGFAQLGISPMARPETLSIFDFVALADYVDEHGTSSAQTILNDDIDSEGNDQ</sequence>
<organism evidence="10 11">
    <name type="scientific">Aquirhabdus parva</name>
    <dbReference type="NCBI Taxonomy" id="2283318"/>
    <lineage>
        <taxon>Bacteria</taxon>
        <taxon>Pseudomonadati</taxon>
        <taxon>Pseudomonadota</taxon>
        <taxon>Gammaproteobacteria</taxon>
        <taxon>Moraxellales</taxon>
        <taxon>Moraxellaceae</taxon>
        <taxon>Aquirhabdus</taxon>
    </lineage>
</organism>
<dbReference type="InterPro" id="IPR023165">
    <property type="entry name" value="rRNA_Ade_diMease-like_C"/>
</dbReference>
<gene>
    <name evidence="7" type="primary">rsmA</name>
    <name evidence="7" type="synonym">ksgA</name>
    <name evidence="10" type="ORF">HYN46_02295</name>
</gene>
<dbReference type="InterPro" id="IPR020598">
    <property type="entry name" value="rRNA_Ade_methylase_Trfase_N"/>
</dbReference>
<keyword evidence="5 7" id="KW-0949">S-adenosyl-L-methionine</keyword>
<dbReference type="GO" id="GO:0052908">
    <property type="term" value="F:16S rRNA (adenine(1518)-N(6)/adenine(1519)-N(6))-dimethyltransferase activity"/>
    <property type="evidence" value="ECO:0007669"/>
    <property type="project" value="UniProtKB-EC"/>
</dbReference>
<evidence type="ECO:0000256" key="3">
    <source>
        <dbReference type="ARBA" id="ARBA00022603"/>
    </source>
</evidence>
<dbReference type="SMART" id="SM00650">
    <property type="entry name" value="rADc"/>
    <property type="match status" value="1"/>
</dbReference>
<dbReference type="AlphaFoldDB" id="A0A345P3F2"/>
<dbReference type="Gene3D" id="1.10.8.100">
    <property type="entry name" value="Ribosomal RNA adenine dimethylase-like, domain 2"/>
    <property type="match status" value="1"/>
</dbReference>
<keyword evidence="6 7" id="KW-0694">RNA-binding</keyword>
<dbReference type="InterPro" id="IPR011530">
    <property type="entry name" value="rRNA_adenine_dimethylase"/>
</dbReference>
<dbReference type="KEGG" id="mbah:HYN46_02295"/>
<evidence type="ECO:0000256" key="1">
    <source>
        <dbReference type="ARBA" id="ARBA00022490"/>
    </source>
</evidence>
<evidence type="ECO:0000256" key="6">
    <source>
        <dbReference type="ARBA" id="ARBA00022884"/>
    </source>
</evidence>
<evidence type="ECO:0000259" key="9">
    <source>
        <dbReference type="SMART" id="SM00650"/>
    </source>
</evidence>
<feature type="domain" description="Ribosomal RNA adenine methylase transferase N-terminal" evidence="9">
    <location>
        <begin position="38"/>
        <end position="210"/>
    </location>
</feature>
<evidence type="ECO:0000313" key="11">
    <source>
        <dbReference type="Proteomes" id="UP000253940"/>
    </source>
</evidence>
<comment type="function">
    <text evidence="7">Specifically dimethylates two adjacent adenosines (A1518 and A1519) in the loop of a conserved hairpin near the 3'-end of 16S rRNA in the 30S particle. May play a critical role in biogenesis of 30S subunits.</text>
</comment>
<dbReference type="EC" id="2.1.1.182" evidence="7"/>
<dbReference type="OrthoDB" id="9814755at2"/>
<comment type="subcellular location">
    <subcellularLocation>
        <location evidence="7">Cytoplasm</location>
    </subcellularLocation>
</comment>
<evidence type="ECO:0000256" key="4">
    <source>
        <dbReference type="ARBA" id="ARBA00022679"/>
    </source>
</evidence>
<dbReference type="SUPFAM" id="SSF53335">
    <property type="entry name" value="S-adenosyl-L-methionine-dependent methyltransferases"/>
    <property type="match status" value="1"/>
</dbReference>
<evidence type="ECO:0000313" key="10">
    <source>
        <dbReference type="EMBL" id="AXI01811.1"/>
    </source>
</evidence>
<dbReference type="Proteomes" id="UP000253940">
    <property type="component" value="Chromosome"/>
</dbReference>
<accession>A0A345P3F2</accession>
<dbReference type="InterPro" id="IPR020596">
    <property type="entry name" value="rRNA_Ade_Mease_Trfase_CS"/>
</dbReference>
<dbReference type="EMBL" id="CP031222">
    <property type="protein sequence ID" value="AXI01811.1"/>
    <property type="molecule type" value="Genomic_DNA"/>
</dbReference>
<dbReference type="PROSITE" id="PS01131">
    <property type="entry name" value="RRNA_A_DIMETH"/>
    <property type="match status" value="1"/>
</dbReference>
<dbReference type="Pfam" id="PF00398">
    <property type="entry name" value="RrnaAD"/>
    <property type="match status" value="1"/>
</dbReference>
<feature type="binding site" evidence="7 8">
    <location>
        <position position="33"/>
    </location>
    <ligand>
        <name>S-adenosyl-L-methionine</name>
        <dbReference type="ChEBI" id="CHEBI:59789"/>
    </ligand>
</feature>
<feature type="binding site" evidence="7 8">
    <location>
        <position position="58"/>
    </location>
    <ligand>
        <name>S-adenosyl-L-methionine</name>
        <dbReference type="ChEBI" id="CHEBI:59789"/>
    </ligand>
</feature>
<dbReference type="HAMAP" id="MF_00607">
    <property type="entry name" value="16SrRNA_methyltr_A"/>
    <property type="match status" value="1"/>
</dbReference>
<reference evidence="10 11" key="1">
    <citation type="submission" date="2018-07" db="EMBL/GenBank/DDBJ databases">
        <title>Genome sequencing of Moraxellaceae gen. HYN0046.</title>
        <authorList>
            <person name="Kim M."/>
            <person name="Yi H."/>
        </authorList>
    </citation>
    <scope>NUCLEOTIDE SEQUENCE [LARGE SCALE GENOMIC DNA]</scope>
    <source>
        <strain evidence="10 11">HYN0046</strain>
    </source>
</reference>
<evidence type="ECO:0000256" key="8">
    <source>
        <dbReference type="PROSITE-ProRule" id="PRU01026"/>
    </source>
</evidence>
<dbReference type="Gene3D" id="3.40.50.150">
    <property type="entry name" value="Vaccinia Virus protein VP39"/>
    <property type="match status" value="1"/>
</dbReference>
<keyword evidence="4 7" id="KW-0808">Transferase</keyword>
<evidence type="ECO:0000256" key="5">
    <source>
        <dbReference type="ARBA" id="ARBA00022691"/>
    </source>
</evidence>
<evidence type="ECO:0000256" key="2">
    <source>
        <dbReference type="ARBA" id="ARBA00022552"/>
    </source>
</evidence>
<keyword evidence="2 7" id="KW-0698">rRNA processing</keyword>
<feature type="binding site" evidence="7 8">
    <location>
        <position position="125"/>
    </location>
    <ligand>
        <name>S-adenosyl-L-methionine</name>
        <dbReference type="ChEBI" id="CHEBI:59789"/>
    </ligand>
</feature>
<protein>
    <recommendedName>
        <fullName evidence="7">Ribosomal RNA small subunit methyltransferase A</fullName>
        <ecNumber evidence="7">2.1.1.182</ecNumber>
    </recommendedName>
    <alternativeName>
        <fullName evidence="7">16S rRNA (adenine(1518)-N(6)/adenine(1519)-N(6))-dimethyltransferase</fullName>
    </alternativeName>
    <alternativeName>
        <fullName evidence="7">16S rRNA dimethyladenosine transferase</fullName>
    </alternativeName>
    <alternativeName>
        <fullName evidence="7">16S rRNA dimethylase</fullName>
    </alternativeName>
    <alternativeName>
        <fullName evidence="7">S-adenosylmethionine-6-N', N'-adenosyl(rRNA) dimethyltransferase</fullName>
    </alternativeName>
</protein>
<dbReference type="PROSITE" id="PS51689">
    <property type="entry name" value="SAM_RNA_A_N6_MT"/>
    <property type="match status" value="1"/>
</dbReference>
<keyword evidence="1 7" id="KW-0963">Cytoplasm</keyword>
<dbReference type="GO" id="GO:0003723">
    <property type="term" value="F:RNA binding"/>
    <property type="evidence" value="ECO:0007669"/>
    <property type="project" value="UniProtKB-UniRule"/>
</dbReference>
<dbReference type="InterPro" id="IPR001737">
    <property type="entry name" value="KsgA/Erm"/>
</dbReference>
<dbReference type="NCBIfam" id="TIGR00755">
    <property type="entry name" value="ksgA"/>
    <property type="match status" value="1"/>
</dbReference>
<keyword evidence="11" id="KW-1185">Reference proteome</keyword>
<feature type="binding site" evidence="7 8">
    <location>
        <position position="31"/>
    </location>
    <ligand>
        <name>S-adenosyl-L-methionine</name>
        <dbReference type="ChEBI" id="CHEBI:59789"/>
    </ligand>
</feature>